<evidence type="ECO:0000313" key="2">
    <source>
        <dbReference type="EMBL" id="ACR36077.1"/>
    </source>
</evidence>
<proteinExistence type="evidence at transcript level"/>
<feature type="region of interest" description="Disordered" evidence="1">
    <location>
        <begin position="1"/>
        <end position="72"/>
    </location>
</feature>
<sequence length="102" mass="11814">MAARARATKRTDTSLIARASRRRRRRPTKQPADQSIMRVRTCPNQTETTGAKHRQPIRQDDVRPAGFEERPARRPGCVVGWWLASFSCDDVRSAAKWKWKRP</sequence>
<accession>C4J4H7</accession>
<organism evidence="2">
    <name type="scientific">Zea mays</name>
    <name type="common">Maize</name>
    <dbReference type="NCBI Taxonomy" id="4577"/>
    <lineage>
        <taxon>Eukaryota</taxon>
        <taxon>Viridiplantae</taxon>
        <taxon>Streptophyta</taxon>
        <taxon>Embryophyta</taxon>
        <taxon>Tracheophyta</taxon>
        <taxon>Spermatophyta</taxon>
        <taxon>Magnoliopsida</taxon>
        <taxon>Liliopsida</taxon>
        <taxon>Poales</taxon>
        <taxon>Poaceae</taxon>
        <taxon>PACMAD clade</taxon>
        <taxon>Panicoideae</taxon>
        <taxon>Andropogonodae</taxon>
        <taxon>Andropogoneae</taxon>
        <taxon>Tripsacinae</taxon>
        <taxon>Zea</taxon>
    </lineage>
</organism>
<name>C4J4H7_MAIZE</name>
<dbReference type="EMBL" id="BT085724">
    <property type="protein sequence ID" value="ACR36077.1"/>
    <property type="molecule type" value="mRNA"/>
</dbReference>
<feature type="compositionally biased region" description="Basic residues" evidence="1">
    <location>
        <begin position="19"/>
        <end position="28"/>
    </location>
</feature>
<feature type="compositionally biased region" description="Basic and acidic residues" evidence="1">
    <location>
        <begin position="57"/>
        <end position="72"/>
    </location>
</feature>
<reference evidence="2" key="2">
    <citation type="submission" date="2012-06" db="EMBL/GenBank/DDBJ databases">
        <authorList>
            <person name="Yu Y."/>
            <person name="Currie J."/>
            <person name="Lomeli R."/>
            <person name="Angelova A."/>
            <person name="Collura K."/>
            <person name="Wissotski M."/>
            <person name="Campos D."/>
            <person name="Kudrna D."/>
            <person name="Golser W."/>
            <person name="Ashely E."/>
            <person name="Descour A."/>
            <person name="Fernandes J."/>
            <person name="Soderlund C."/>
            <person name="Walbot V."/>
        </authorList>
    </citation>
    <scope>NUCLEOTIDE SEQUENCE</scope>
    <source>
        <strain evidence="2">B73</strain>
    </source>
</reference>
<reference evidence="2" key="1">
    <citation type="journal article" date="2009" name="PLoS Genet.">
        <title>Sequencing, mapping, and analysis of 27,455 maize full-length cDNAs.</title>
        <authorList>
            <person name="Soderlund C."/>
            <person name="Descour A."/>
            <person name="Kudrna D."/>
            <person name="Bomhoff M."/>
            <person name="Boyd L."/>
            <person name="Currie J."/>
            <person name="Angelova A."/>
            <person name="Collura K."/>
            <person name="Wissotski M."/>
            <person name="Ashley E."/>
            <person name="Morrow D."/>
            <person name="Fernandes J."/>
            <person name="Walbot V."/>
            <person name="Yu Y."/>
        </authorList>
    </citation>
    <scope>NUCLEOTIDE SEQUENCE</scope>
    <source>
        <strain evidence="2">B73</strain>
    </source>
</reference>
<dbReference type="AlphaFoldDB" id="C4J4H7"/>
<protein>
    <submittedName>
        <fullName evidence="2">Uncharacterized protein</fullName>
    </submittedName>
</protein>
<evidence type="ECO:0000256" key="1">
    <source>
        <dbReference type="SAM" id="MobiDB-lite"/>
    </source>
</evidence>